<reference evidence="4" key="1">
    <citation type="submission" date="2022-08" db="EMBL/GenBank/DDBJ databases">
        <title>Genome sequencing of akame (Lates japonicus).</title>
        <authorList>
            <person name="Hashiguchi Y."/>
            <person name="Takahashi H."/>
        </authorList>
    </citation>
    <scope>NUCLEOTIDE SEQUENCE</scope>
    <source>
        <strain evidence="4">Kochi</strain>
    </source>
</reference>
<feature type="non-terminal residue" evidence="4">
    <location>
        <position position="242"/>
    </location>
</feature>
<evidence type="ECO:0000256" key="1">
    <source>
        <dbReference type="ARBA" id="ARBA00023319"/>
    </source>
</evidence>
<dbReference type="InterPro" id="IPR003598">
    <property type="entry name" value="Ig_sub2"/>
</dbReference>
<sequence length="242" mass="26944">RGAAGTSPTAVPSHRWRRGNASSARPRSVRNRRVSAGVSAIRTQSPQITQPFFKHMRFNGIQMVSGGEYLDSFLRRQRPPFCWTACEQRMLSELGLAALRLTSSSRGMTALWCSLWLSFLLPLCVAPARLPTTQPTDSVSSETAFLEDYVLGMGDTLEMSCDLEDPSEPIVWFKDGIGLVPSNRTRLGQRMLRIINVSYEDSGVYLCRLAHSNALLSNYTIRVTDSLSSGDDEDYDEDPEDT</sequence>
<keyword evidence="4" id="KW-0675">Receptor</keyword>
<dbReference type="InterPro" id="IPR007110">
    <property type="entry name" value="Ig-like_dom"/>
</dbReference>
<comment type="caution">
    <text evidence="4">The sequence shown here is derived from an EMBL/GenBank/DDBJ whole genome shotgun (WGS) entry which is preliminary data.</text>
</comment>
<feature type="non-terminal residue" evidence="4">
    <location>
        <position position="1"/>
    </location>
</feature>
<gene>
    <name evidence="4" type="ORF">AKAME5_000175100</name>
</gene>
<dbReference type="InterPro" id="IPR013783">
    <property type="entry name" value="Ig-like_fold"/>
</dbReference>
<feature type="compositionally biased region" description="Polar residues" evidence="2">
    <location>
        <begin position="1"/>
        <end position="10"/>
    </location>
</feature>
<feature type="region of interest" description="Disordered" evidence="2">
    <location>
        <begin position="1"/>
        <end position="29"/>
    </location>
</feature>
<dbReference type="SMART" id="SM00408">
    <property type="entry name" value="IGc2"/>
    <property type="match status" value="1"/>
</dbReference>
<dbReference type="Pfam" id="PF00047">
    <property type="entry name" value="ig"/>
    <property type="match status" value="1"/>
</dbReference>
<dbReference type="InterPro" id="IPR003599">
    <property type="entry name" value="Ig_sub"/>
</dbReference>
<dbReference type="InterPro" id="IPR036179">
    <property type="entry name" value="Ig-like_dom_sf"/>
</dbReference>
<dbReference type="SMART" id="SM00409">
    <property type="entry name" value="IG"/>
    <property type="match status" value="1"/>
</dbReference>
<evidence type="ECO:0000313" key="4">
    <source>
        <dbReference type="EMBL" id="GLD47631.1"/>
    </source>
</evidence>
<dbReference type="Gene3D" id="2.60.40.10">
    <property type="entry name" value="Immunoglobulins"/>
    <property type="match status" value="1"/>
</dbReference>
<dbReference type="InterPro" id="IPR013151">
    <property type="entry name" value="Immunoglobulin_dom"/>
</dbReference>
<name>A0AAD3M538_LATJO</name>
<protein>
    <submittedName>
        <fullName evidence="4">Fibroblast growth factor receptor 3 isoform X1</fullName>
    </submittedName>
</protein>
<organism evidence="4 5">
    <name type="scientific">Lates japonicus</name>
    <name type="common">Japanese lates</name>
    <dbReference type="NCBI Taxonomy" id="270547"/>
    <lineage>
        <taxon>Eukaryota</taxon>
        <taxon>Metazoa</taxon>
        <taxon>Chordata</taxon>
        <taxon>Craniata</taxon>
        <taxon>Vertebrata</taxon>
        <taxon>Euteleostomi</taxon>
        <taxon>Actinopterygii</taxon>
        <taxon>Neopterygii</taxon>
        <taxon>Teleostei</taxon>
        <taxon>Neoteleostei</taxon>
        <taxon>Acanthomorphata</taxon>
        <taxon>Carangaria</taxon>
        <taxon>Carangaria incertae sedis</taxon>
        <taxon>Centropomidae</taxon>
        <taxon>Lates</taxon>
    </lineage>
</organism>
<evidence type="ECO:0000256" key="2">
    <source>
        <dbReference type="SAM" id="MobiDB-lite"/>
    </source>
</evidence>
<dbReference type="EMBL" id="BRZM01000004">
    <property type="protein sequence ID" value="GLD47631.1"/>
    <property type="molecule type" value="Genomic_DNA"/>
</dbReference>
<feature type="domain" description="Ig-like" evidence="3">
    <location>
        <begin position="135"/>
        <end position="224"/>
    </location>
</feature>
<evidence type="ECO:0000259" key="3">
    <source>
        <dbReference type="PROSITE" id="PS50835"/>
    </source>
</evidence>
<dbReference type="AlphaFoldDB" id="A0AAD3M538"/>
<keyword evidence="5" id="KW-1185">Reference proteome</keyword>
<dbReference type="FunFam" id="2.60.40.10:FF:000423">
    <property type="entry name" value="Fibroblast growth factor receptor"/>
    <property type="match status" value="1"/>
</dbReference>
<accession>A0AAD3M538</accession>
<dbReference type="Proteomes" id="UP001279410">
    <property type="component" value="Unassembled WGS sequence"/>
</dbReference>
<keyword evidence="1" id="KW-0393">Immunoglobulin domain</keyword>
<dbReference type="PROSITE" id="PS50835">
    <property type="entry name" value="IG_LIKE"/>
    <property type="match status" value="1"/>
</dbReference>
<evidence type="ECO:0000313" key="5">
    <source>
        <dbReference type="Proteomes" id="UP001279410"/>
    </source>
</evidence>
<proteinExistence type="predicted"/>
<dbReference type="SUPFAM" id="SSF48726">
    <property type="entry name" value="Immunoglobulin"/>
    <property type="match status" value="1"/>
</dbReference>